<proteinExistence type="inferred from homology"/>
<dbReference type="InterPro" id="IPR001497">
    <property type="entry name" value="MethylDNA_cys_MeTrfase_AS"/>
</dbReference>
<comment type="cofactor">
    <cofactor evidence="16">
        <name>Zn(2+)</name>
        <dbReference type="ChEBI" id="CHEBI:29105"/>
    </cofactor>
    <text evidence="16">Binds 1 zinc ion per subunit.</text>
</comment>
<keyword evidence="2 18" id="KW-0489">Methyltransferase</keyword>
<evidence type="ECO:0000256" key="4">
    <source>
        <dbReference type="ARBA" id="ARBA00022723"/>
    </source>
</evidence>
<evidence type="ECO:0000313" key="18">
    <source>
        <dbReference type="EMBL" id="SMO42247.1"/>
    </source>
</evidence>
<dbReference type="InterPro" id="IPR036388">
    <property type="entry name" value="WH-like_DNA-bd_sf"/>
</dbReference>
<dbReference type="Gene3D" id="3.40.10.10">
    <property type="entry name" value="DNA Methylphosphotriester Repair Domain"/>
    <property type="match status" value="1"/>
</dbReference>
<comment type="similarity">
    <text evidence="13">In the C-terminal section; belongs to the MGMT family.</text>
</comment>
<dbReference type="InterPro" id="IPR036217">
    <property type="entry name" value="MethylDNA_cys_MeTrfase_DNAb"/>
</dbReference>
<dbReference type="GO" id="GO:0032259">
    <property type="term" value="P:methylation"/>
    <property type="evidence" value="ECO:0007669"/>
    <property type="project" value="UniProtKB-KW"/>
</dbReference>
<accession>A0A521B572</accession>
<dbReference type="NCBIfam" id="TIGR00589">
    <property type="entry name" value="ogt"/>
    <property type="match status" value="1"/>
</dbReference>
<comment type="catalytic activity">
    <reaction evidence="1">
        <text>a 4-O-methyl-thymidine in DNA + L-cysteinyl-[protein] = a thymidine in DNA + S-methyl-L-cysteinyl-[protein]</text>
        <dbReference type="Rhea" id="RHEA:53428"/>
        <dbReference type="Rhea" id="RHEA-COMP:10131"/>
        <dbReference type="Rhea" id="RHEA-COMP:10132"/>
        <dbReference type="Rhea" id="RHEA-COMP:13555"/>
        <dbReference type="Rhea" id="RHEA-COMP:13556"/>
        <dbReference type="ChEBI" id="CHEBI:29950"/>
        <dbReference type="ChEBI" id="CHEBI:82612"/>
        <dbReference type="ChEBI" id="CHEBI:137386"/>
        <dbReference type="ChEBI" id="CHEBI:137387"/>
        <dbReference type="EC" id="2.1.1.63"/>
    </reaction>
</comment>
<dbReference type="Gene3D" id="1.10.10.10">
    <property type="entry name" value="Winged helix-like DNA-binding domain superfamily/Winged helix DNA-binding domain"/>
    <property type="match status" value="1"/>
</dbReference>
<feature type="binding site" evidence="16">
    <location>
        <position position="44"/>
    </location>
    <ligand>
        <name>Zn(2+)</name>
        <dbReference type="ChEBI" id="CHEBI:29105"/>
    </ligand>
</feature>
<evidence type="ECO:0000256" key="2">
    <source>
        <dbReference type="ARBA" id="ARBA00022603"/>
    </source>
</evidence>
<dbReference type="SUPFAM" id="SSF46767">
    <property type="entry name" value="Methylated DNA-protein cysteine methyltransferase, C-terminal domain"/>
    <property type="match status" value="1"/>
</dbReference>
<dbReference type="Gene3D" id="3.30.160.70">
    <property type="entry name" value="Methylated DNA-protein cysteine methyltransferase domain"/>
    <property type="match status" value="1"/>
</dbReference>
<dbReference type="PANTHER" id="PTHR10815">
    <property type="entry name" value="METHYLATED-DNA--PROTEIN-CYSTEINE METHYLTRANSFERASE"/>
    <property type="match status" value="1"/>
</dbReference>
<dbReference type="InterPro" id="IPR035451">
    <property type="entry name" value="Ada-like_dom_sf"/>
</dbReference>
<dbReference type="SUPFAM" id="SSF57884">
    <property type="entry name" value="Ada DNA repair protein, N-terminal domain (N-Ada 10)"/>
    <property type="match status" value="1"/>
</dbReference>
<evidence type="ECO:0000256" key="7">
    <source>
        <dbReference type="ARBA" id="ARBA00023015"/>
    </source>
</evidence>
<evidence type="ECO:0000256" key="13">
    <source>
        <dbReference type="ARBA" id="ARBA00060908"/>
    </source>
</evidence>
<dbReference type="Pfam" id="PF02805">
    <property type="entry name" value="Ada_Zn_binding"/>
    <property type="match status" value="1"/>
</dbReference>
<dbReference type="Proteomes" id="UP000319014">
    <property type="component" value="Unassembled WGS sequence"/>
</dbReference>
<keyword evidence="8" id="KW-0238">DNA-binding</keyword>
<feature type="binding site" evidence="16">
    <location>
        <position position="71"/>
    </location>
    <ligand>
        <name>Zn(2+)</name>
        <dbReference type="ChEBI" id="CHEBI:29105"/>
    </ligand>
</feature>
<evidence type="ECO:0000256" key="14">
    <source>
        <dbReference type="ARBA" id="ARBA00078299"/>
    </source>
</evidence>
<keyword evidence="10" id="KW-0804">Transcription</keyword>
<keyword evidence="19" id="KW-1185">Reference proteome</keyword>
<dbReference type="GO" id="GO:0008270">
    <property type="term" value="F:zinc ion binding"/>
    <property type="evidence" value="ECO:0007669"/>
    <property type="project" value="InterPro"/>
</dbReference>
<dbReference type="InterPro" id="IPR009057">
    <property type="entry name" value="Homeodomain-like_sf"/>
</dbReference>
<dbReference type="PANTHER" id="PTHR10815:SF14">
    <property type="entry name" value="BIFUNCTIONAL TRANSCRIPTIONAL ACTIVATOR_DNA REPAIR ENZYME ADA"/>
    <property type="match status" value="1"/>
</dbReference>
<organism evidence="18 19">
    <name type="scientific">Paracoccus laeviglucosivorans</name>
    <dbReference type="NCBI Taxonomy" id="1197861"/>
    <lineage>
        <taxon>Bacteria</taxon>
        <taxon>Pseudomonadati</taxon>
        <taxon>Pseudomonadota</taxon>
        <taxon>Alphaproteobacteria</taxon>
        <taxon>Rhodobacterales</taxon>
        <taxon>Paracoccaceae</taxon>
        <taxon>Paracoccus</taxon>
    </lineage>
</organism>
<feature type="active site" description="Nucleophile; methyl group acceptor from methylphosphotriester" evidence="15">
    <location>
        <position position="40"/>
    </location>
</feature>
<dbReference type="SUPFAM" id="SSF53155">
    <property type="entry name" value="Methylated DNA-protein cysteine methyltransferase domain"/>
    <property type="match status" value="1"/>
</dbReference>
<feature type="binding site" evidence="16">
    <location>
        <position position="40"/>
    </location>
    <ligand>
        <name>Zn(2+)</name>
        <dbReference type="ChEBI" id="CHEBI:29105"/>
    </ligand>
</feature>
<evidence type="ECO:0000256" key="3">
    <source>
        <dbReference type="ARBA" id="ARBA00022679"/>
    </source>
</evidence>
<dbReference type="PIRSF" id="PIRSF000409">
    <property type="entry name" value="Ada"/>
    <property type="match status" value="1"/>
</dbReference>
<dbReference type="SUPFAM" id="SSF46689">
    <property type="entry name" value="Homeodomain-like"/>
    <property type="match status" value="1"/>
</dbReference>
<dbReference type="CDD" id="cd06445">
    <property type="entry name" value="ATase"/>
    <property type="match status" value="1"/>
</dbReference>
<evidence type="ECO:0000256" key="11">
    <source>
        <dbReference type="ARBA" id="ARBA00023204"/>
    </source>
</evidence>
<dbReference type="FunFam" id="3.40.10.10:FF:000001">
    <property type="entry name" value="DNA-3-methyladenine glycosylase 2"/>
    <property type="match status" value="1"/>
</dbReference>
<feature type="binding site" evidence="16">
    <location>
        <position position="74"/>
    </location>
    <ligand>
        <name>Zn(2+)</name>
        <dbReference type="ChEBI" id="CHEBI:29105"/>
    </ligand>
</feature>
<feature type="domain" description="HTH araC/xylS-type" evidence="17">
    <location>
        <begin position="108"/>
        <end position="186"/>
    </location>
</feature>
<keyword evidence="9" id="KW-0010">Activator</keyword>
<dbReference type="FunFam" id="1.10.10.10:FF:000410">
    <property type="entry name" value="ADA regulatory protein, putative"/>
    <property type="match status" value="1"/>
</dbReference>
<dbReference type="SMART" id="SM00342">
    <property type="entry name" value="HTH_ARAC"/>
    <property type="match status" value="1"/>
</dbReference>
<feature type="active site" description="Nucleophile; methyl group acceptor from either O6-methylguanine or O4-methylthymine" evidence="15">
    <location>
        <position position="324"/>
    </location>
</feature>
<name>A0A521B572_9RHOB</name>
<dbReference type="GO" id="GO:0043565">
    <property type="term" value="F:sequence-specific DNA binding"/>
    <property type="evidence" value="ECO:0007669"/>
    <property type="project" value="InterPro"/>
</dbReference>
<keyword evidence="3 18" id="KW-0808">Transferase</keyword>
<dbReference type="PROSITE" id="PS01124">
    <property type="entry name" value="HTH_ARAC_FAMILY_2"/>
    <property type="match status" value="1"/>
</dbReference>
<evidence type="ECO:0000256" key="10">
    <source>
        <dbReference type="ARBA" id="ARBA00023163"/>
    </source>
</evidence>
<evidence type="ECO:0000256" key="9">
    <source>
        <dbReference type="ARBA" id="ARBA00023159"/>
    </source>
</evidence>
<dbReference type="Pfam" id="PF01035">
    <property type="entry name" value="DNA_binding_1"/>
    <property type="match status" value="1"/>
</dbReference>
<dbReference type="Pfam" id="PF12833">
    <property type="entry name" value="HTH_18"/>
    <property type="match status" value="1"/>
</dbReference>
<keyword evidence="11" id="KW-0234">DNA repair</keyword>
<evidence type="ECO:0000256" key="6">
    <source>
        <dbReference type="ARBA" id="ARBA00022833"/>
    </source>
</evidence>
<keyword evidence="7" id="KW-0805">Transcription regulation</keyword>
<sequence length="353" mass="37895">MFMAQDQNIAFDPRWQAVLDRDPAADGRFFYAVRTTGVYCRPSCPSRQAKRANVEFFPTAQGAEAAGYRPCLRCHPNAATPAQANAALIAEACRIIEAADTPLDGAALAARIGLSRFHFQRQFKAVTGMTPRTYAAAHRAGRMRRELSGNASVTGAIYDAGFNSSSRFYAQSDAILGMSPSEYRKGGADVEIRFALAQCALGAILVAASDKGVCAISLGDRPEPLLTELQDMFPNARLIGGDTPFEAMVARVIGFVEAPQTGLDLPLDIRGTAFQQRVWQALRDIAPGETASYAQIAARIGAPSATRAVAGACAANKLAVVIPCHRVVRTDGALSGYRWGIERKRELLQREAG</sequence>
<dbReference type="InterPro" id="IPR016221">
    <property type="entry name" value="Bifunct_regulatory_prot_Ada"/>
</dbReference>
<evidence type="ECO:0000256" key="1">
    <source>
        <dbReference type="ARBA" id="ARBA00001286"/>
    </source>
</evidence>
<protein>
    <recommendedName>
        <fullName evidence="14">Regulatory protein of adaptive response</fullName>
    </recommendedName>
</protein>
<dbReference type="GO" id="GO:0003700">
    <property type="term" value="F:DNA-binding transcription factor activity"/>
    <property type="evidence" value="ECO:0007669"/>
    <property type="project" value="InterPro"/>
</dbReference>
<evidence type="ECO:0000259" key="17">
    <source>
        <dbReference type="PROSITE" id="PS01124"/>
    </source>
</evidence>
<evidence type="ECO:0000256" key="5">
    <source>
        <dbReference type="ARBA" id="ARBA00022763"/>
    </source>
</evidence>
<dbReference type="InterPro" id="IPR036631">
    <property type="entry name" value="MGMT_N_sf"/>
</dbReference>
<dbReference type="InterPro" id="IPR014048">
    <property type="entry name" value="MethylDNA_cys_MeTrfase_DNA-bd"/>
</dbReference>
<dbReference type="AlphaFoldDB" id="A0A521B572"/>
<dbReference type="Gene3D" id="1.10.10.60">
    <property type="entry name" value="Homeodomain-like"/>
    <property type="match status" value="2"/>
</dbReference>
<evidence type="ECO:0000256" key="16">
    <source>
        <dbReference type="PIRSR" id="PIRSR000409-3"/>
    </source>
</evidence>
<reference evidence="18 19" key="1">
    <citation type="submission" date="2017-05" db="EMBL/GenBank/DDBJ databases">
        <authorList>
            <person name="Varghese N."/>
            <person name="Submissions S."/>
        </authorList>
    </citation>
    <scope>NUCLEOTIDE SEQUENCE [LARGE SCALE GENOMIC DNA]</scope>
    <source>
        <strain evidence="18 19">DSM 100094</strain>
    </source>
</reference>
<evidence type="ECO:0000256" key="15">
    <source>
        <dbReference type="PIRSR" id="PIRSR000409-1"/>
    </source>
</evidence>
<evidence type="ECO:0000313" key="19">
    <source>
        <dbReference type="Proteomes" id="UP000319014"/>
    </source>
</evidence>
<comment type="catalytic activity">
    <reaction evidence="12">
        <text>a 6-O-methyl-2'-deoxyguanosine in DNA + L-cysteinyl-[protein] = S-methyl-L-cysteinyl-[protein] + a 2'-deoxyguanosine in DNA</text>
        <dbReference type="Rhea" id="RHEA:24000"/>
        <dbReference type="Rhea" id="RHEA-COMP:10131"/>
        <dbReference type="Rhea" id="RHEA-COMP:10132"/>
        <dbReference type="Rhea" id="RHEA-COMP:11367"/>
        <dbReference type="Rhea" id="RHEA-COMP:11368"/>
        <dbReference type="ChEBI" id="CHEBI:29950"/>
        <dbReference type="ChEBI" id="CHEBI:82612"/>
        <dbReference type="ChEBI" id="CHEBI:85445"/>
        <dbReference type="ChEBI" id="CHEBI:85448"/>
        <dbReference type="EC" id="2.1.1.63"/>
    </reaction>
</comment>
<gene>
    <name evidence="18" type="ORF">SAMN06265221_102119</name>
</gene>
<keyword evidence="5" id="KW-0227">DNA damage</keyword>
<keyword evidence="4 16" id="KW-0479">Metal-binding</keyword>
<dbReference type="GO" id="GO:0006307">
    <property type="term" value="P:DNA alkylation repair"/>
    <property type="evidence" value="ECO:0007669"/>
    <property type="project" value="UniProtKB-ARBA"/>
</dbReference>
<dbReference type="PROSITE" id="PS00374">
    <property type="entry name" value="MGMT"/>
    <property type="match status" value="1"/>
</dbReference>
<keyword evidence="6 16" id="KW-0862">Zinc</keyword>
<dbReference type="NCBIfam" id="NF011964">
    <property type="entry name" value="PRK15435.1"/>
    <property type="match status" value="1"/>
</dbReference>
<dbReference type="InterPro" id="IPR018060">
    <property type="entry name" value="HTH_AraC"/>
</dbReference>
<evidence type="ECO:0000256" key="12">
    <source>
        <dbReference type="ARBA" id="ARBA00049348"/>
    </source>
</evidence>
<dbReference type="InterPro" id="IPR004026">
    <property type="entry name" value="Ada_DNA_repair_Zn-bd"/>
</dbReference>
<dbReference type="EMBL" id="FXTK01000002">
    <property type="protein sequence ID" value="SMO42247.1"/>
    <property type="molecule type" value="Genomic_DNA"/>
</dbReference>
<dbReference type="GO" id="GO:0003908">
    <property type="term" value="F:methylated-DNA-[protein]-cysteine S-methyltransferase activity"/>
    <property type="evidence" value="ECO:0007669"/>
    <property type="project" value="UniProtKB-EC"/>
</dbReference>
<evidence type="ECO:0000256" key="8">
    <source>
        <dbReference type="ARBA" id="ARBA00023125"/>
    </source>
</evidence>